<accession>A0ACB8YUN6</accession>
<evidence type="ECO:0000313" key="1">
    <source>
        <dbReference type="EMBL" id="KAI3689180.1"/>
    </source>
</evidence>
<comment type="caution">
    <text evidence="1">The sequence shown here is derived from an EMBL/GenBank/DDBJ whole genome shotgun (WGS) entry which is preliminary data.</text>
</comment>
<reference evidence="1 2" key="2">
    <citation type="journal article" date="2022" name="Mol. Ecol. Resour.">
        <title>The genomes of chicory, endive, great burdock and yacon provide insights into Asteraceae paleo-polyploidization history and plant inulin production.</title>
        <authorList>
            <person name="Fan W."/>
            <person name="Wang S."/>
            <person name="Wang H."/>
            <person name="Wang A."/>
            <person name="Jiang F."/>
            <person name="Liu H."/>
            <person name="Zhao H."/>
            <person name="Xu D."/>
            <person name="Zhang Y."/>
        </authorList>
    </citation>
    <scope>NUCLEOTIDE SEQUENCE [LARGE SCALE GENOMIC DNA]</scope>
    <source>
        <strain evidence="2">cv. Punajuju</strain>
        <tissue evidence="1">Leaves</tissue>
    </source>
</reference>
<dbReference type="Proteomes" id="UP001055811">
    <property type="component" value="Linkage Group LG09"/>
</dbReference>
<proteinExistence type="predicted"/>
<protein>
    <submittedName>
        <fullName evidence="1">Uncharacterized protein</fullName>
    </submittedName>
</protein>
<keyword evidence="2" id="KW-1185">Reference proteome</keyword>
<evidence type="ECO:0000313" key="2">
    <source>
        <dbReference type="Proteomes" id="UP001055811"/>
    </source>
</evidence>
<organism evidence="1 2">
    <name type="scientific">Cichorium intybus</name>
    <name type="common">Chicory</name>
    <dbReference type="NCBI Taxonomy" id="13427"/>
    <lineage>
        <taxon>Eukaryota</taxon>
        <taxon>Viridiplantae</taxon>
        <taxon>Streptophyta</taxon>
        <taxon>Embryophyta</taxon>
        <taxon>Tracheophyta</taxon>
        <taxon>Spermatophyta</taxon>
        <taxon>Magnoliopsida</taxon>
        <taxon>eudicotyledons</taxon>
        <taxon>Gunneridae</taxon>
        <taxon>Pentapetalae</taxon>
        <taxon>asterids</taxon>
        <taxon>campanulids</taxon>
        <taxon>Asterales</taxon>
        <taxon>Asteraceae</taxon>
        <taxon>Cichorioideae</taxon>
        <taxon>Cichorieae</taxon>
        <taxon>Cichoriinae</taxon>
        <taxon>Cichorium</taxon>
    </lineage>
</organism>
<sequence>MNINRNPKEKIRLLLNLGLTHVKLRFGFRTGGLDGRARSSKRDTRSSRLNMIQQFLKNANSNLRSTNNSIEYLFPSAQVGKRINSIVLPIKLLHQFKPSDFQSQYE</sequence>
<gene>
    <name evidence="1" type="ORF">L2E82_47130</name>
</gene>
<dbReference type="EMBL" id="CM042017">
    <property type="protein sequence ID" value="KAI3689180.1"/>
    <property type="molecule type" value="Genomic_DNA"/>
</dbReference>
<name>A0ACB8YUN6_CICIN</name>
<reference evidence="2" key="1">
    <citation type="journal article" date="2022" name="Mol. Ecol. Resour.">
        <title>The genomes of chicory, endive, great burdock and yacon provide insights into Asteraceae palaeo-polyploidization history and plant inulin production.</title>
        <authorList>
            <person name="Fan W."/>
            <person name="Wang S."/>
            <person name="Wang H."/>
            <person name="Wang A."/>
            <person name="Jiang F."/>
            <person name="Liu H."/>
            <person name="Zhao H."/>
            <person name="Xu D."/>
            <person name="Zhang Y."/>
        </authorList>
    </citation>
    <scope>NUCLEOTIDE SEQUENCE [LARGE SCALE GENOMIC DNA]</scope>
    <source>
        <strain evidence="2">cv. Punajuju</strain>
    </source>
</reference>